<comment type="caution">
    <text evidence="2">The sequence shown here is derived from an EMBL/GenBank/DDBJ whole genome shotgun (WGS) entry which is preliminary data.</text>
</comment>
<feature type="compositionally biased region" description="Basic and acidic residues" evidence="1">
    <location>
        <begin position="1"/>
        <end position="15"/>
    </location>
</feature>
<dbReference type="Proteomes" id="UP000298663">
    <property type="component" value="Unassembled WGS sequence"/>
</dbReference>
<evidence type="ECO:0000313" key="3">
    <source>
        <dbReference type="Proteomes" id="UP000298663"/>
    </source>
</evidence>
<reference evidence="2 3" key="1">
    <citation type="journal article" date="2015" name="Genome Biol.">
        <title>Comparative genomics of Steinernema reveals deeply conserved gene regulatory networks.</title>
        <authorList>
            <person name="Dillman A.R."/>
            <person name="Macchietto M."/>
            <person name="Porter C.F."/>
            <person name="Rogers A."/>
            <person name="Williams B."/>
            <person name="Antoshechkin I."/>
            <person name="Lee M.M."/>
            <person name="Goodwin Z."/>
            <person name="Lu X."/>
            <person name="Lewis E.E."/>
            <person name="Goodrich-Blair H."/>
            <person name="Stock S.P."/>
            <person name="Adams B.J."/>
            <person name="Sternberg P.W."/>
            <person name="Mortazavi A."/>
        </authorList>
    </citation>
    <scope>NUCLEOTIDE SEQUENCE [LARGE SCALE GENOMIC DNA]</scope>
    <source>
        <strain evidence="2 3">ALL</strain>
    </source>
</reference>
<dbReference type="EMBL" id="AZBU02000004">
    <property type="protein sequence ID" value="TKR82709.1"/>
    <property type="molecule type" value="Genomic_DNA"/>
</dbReference>
<evidence type="ECO:0000256" key="1">
    <source>
        <dbReference type="SAM" id="MobiDB-lite"/>
    </source>
</evidence>
<name>A0A4U5NHV0_STECR</name>
<proteinExistence type="predicted"/>
<protein>
    <submittedName>
        <fullName evidence="2">Uncharacterized protein</fullName>
    </submittedName>
</protein>
<reference evidence="2 3" key="2">
    <citation type="journal article" date="2019" name="G3 (Bethesda)">
        <title>Hybrid Assembly of the Genome of the Entomopathogenic Nematode Steinernema carpocapsae Identifies the X-Chromosome.</title>
        <authorList>
            <person name="Serra L."/>
            <person name="Macchietto M."/>
            <person name="Macias-Munoz A."/>
            <person name="McGill C.J."/>
            <person name="Rodriguez I.M."/>
            <person name="Rodriguez B."/>
            <person name="Murad R."/>
            <person name="Mortazavi A."/>
        </authorList>
    </citation>
    <scope>NUCLEOTIDE SEQUENCE [LARGE SCALE GENOMIC DNA]</scope>
    <source>
        <strain evidence="2 3">ALL</strain>
    </source>
</reference>
<sequence>MSRRGSRDDGEKERDDGDGEEDQNRCVHGLWHSGINGMTCDMCCRYELREKSPRSPRRWQLIICICSNSGVAASYLNSVLQPRHYPE</sequence>
<organism evidence="2 3">
    <name type="scientific">Steinernema carpocapsae</name>
    <name type="common">Entomopathogenic nematode</name>
    <dbReference type="NCBI Taxonomy" id="34508"/>
    <lineage>
        <taxon>Eukaryota</taxon>
        <taxon>Metazoa</taxon>
        <taxon>Ecdysozoa</taxon>
        <taxon>Nematoda</taxon>
        <taxon>Chromadorea</taxon>
        <taxon>Rhabditida</taxon>
        <taxon>Tylenchina</taxon>
        <taxon>Panagrolaimomorpha</taxon>
        <taxon>Strongyloidoidea</taxon>
        <taxon>Steinernematidae</taxon>
        <taxon>Steinernema</taxon>
    </lineage>
</organism>
<accession>A0A4U5NHV0</accession>
<dbReference type="AlphaFoldDB" id="A0A4U5NHV0"/>
<keyword evidence="3" id="KW-1185">Reference proteome</keyword>
<feature type="region of interest" description="Disordered" evidence="1">
    <location>
        <begin position="1"/>
        <end position="25"/>
    </location>
</feature>
<gene>
    <name evidence="2" type="ORF">L596_016392</name>
</gene>
<evidence type="ECO:0000313" key="2">
    <source>
        <dbReference type="EMBL" id="TKR82709.1"/>
    </source>
</evidence>